<dbReference type="EMBL" id="PCGZ01000005">
    <property type="protein sequence ID" value="PKU90738.1"/>
    <property type="molecule type" value="Genomic_DNA"/>
</dbReference>
<dbReference type="AlphaFoldDB" id="A0A2N3QHM9"/>
<dbReference type="GO" id="GO:0009295">
    <property type="term" value="C:nucleoid"/>
    <property type="evidence" value="ECO:0007669"/>
    <property type="project" value="TreeGrafter"/>
</dbReference>
<dbReference type="InterPro" id="IPR011344">
    <property type="entry name" value="ssDNA-bd"/>
</dbReference>
<dbReference type="PIRSF" id="PIRSF002070">
    <property type="entry name" value="SSB"/>
    <property type="match status" value="1"/>
</dbReference>
<dbReference type="GO" id="GO:0006260">
    <property type="term" value="P:DNA replication"/>
    <property type="evidence" value="ECO:0007669"/>
    <property type="project" value="InterPro"/>
</dbReference>
<accession>A0A2N3QHM9</accession>
<dbReference type="InterPro" id="IPR000424">
    <property type="entry name" value="Primosome_PriB/ssb"/>
</dbReference>
<evidence type="ECO:0000313" key="5">
    <source>
        <dbReference type="EMBL" id="PKU90738.1"/>
    </source>
</evidence>
<dbReference type="NCBIfam" id="TIGR00621">
    <property type="entry name" value="ssb"/>
    <property type="match status" value="1"/>
</dbReference>
<dbReference type="SUPFAM" id="SSF50249">
    <property type="entry name" value="Nucleic acid-binding proteins"/>
    <property type="match status" value="1"/>
</dbReference>
<dbReference type="PANTHER" id="PTHR10302">
    <property type="entry name" value="SINGLE-STRANDED DNA-BINDING PROTEIN"/>
    <property type="match status" value="1"/>
</dbReference>
<feature type="compositionally biased region" description="Low complexity" evidence="4">
    <location>
        <begin position="120"/>
        <end position="143"/>
    </location>
</feature>
<evidence type="ECO:0000256" key="4">
    <source>
        <dbReference type="SAM" id="MobiDB-lite"/>
    </source>
</evidence>
<reference evidence="5 6" key="1">
    <citation type="submission" date="2017-10" db="EMBL/GenBank/DDBJ databases">
        <title>Bifidobacterium genomics.</title>
        <authorList>
            <person name="Lugli G.A."/>
            <person name="Milani C."/>
            <person name="Mancabelli L."/>
        </authorList>
    </citation>
    <scope>NUCLEOTIDE SEQUENCE [LARGE SCALE GENOMIC DNA]</scope>
    <source>
        <strain evidence="5 6">1524B</strain>
    </source>
</reference>
<dbReference type="InterPro" id="IPR012340">
    <property type="entry name" value="NA-bd_OB-fold"/>
</dbReference>
<evidence type="ECO:0000256" key="1">
    <source>
        <dbReference type="ARBA" id="ARBA00023125"/>
    </source>
</evidence>
<dbReference type="Pfam" id="PF00436">
    <property type="entry name" value="SSB"/>
    <property type="match status" value="1"/>
</dbReference>
<feature type="region of interest" description="Disordered" evidence="4">
    <location>
        <begin position="115"/>
        <end position="158"/>
    </location>
</feature>
<dbReference type="RefSeq" id="WP_180327517.1">
    <property type="nucleotide sequence ID" value="NZ_PCGZ01000005.1"/>
</dbReference>
<keyword evidence="1 2" id="KW-0238">DNA-binding</keyword>
<proteinExistence type="predicted"/>
<dbReference type="PROSITE" id="PS50935">
    <property type="entry name" value="SSB"/>
    <property type="match status" value="1"/>
</dbReference>
<gene>
    <name evidence="5" type="ORF">CQR46_0934</name>
</gene>
<evidence type="ECO:0000313" key="6">
    <source>
        <dbReference type="Proteomes" id="UP000233730"/>
    </source>
</evidence>
<comment type="caution">
    <text evidence="5">The sequence shown here is derived from an EMBL/GenBank/DDBJ whole genome shotgun (WGS) entry which is preliminary data.</text>
</comment>
<dbReference type="PANTHER" id="PTHR10302:SF0">
    <property type="entry name" value="SINGLE-STRANDED DNA-BINDING PROTEIN, MITOCHONDRIAL"/>
    <property type="match status" value="1"/>
</dbReference>
<protein>
    <recommendedName>
        <fullName evidence="2 3">Single-stranded DNA-binding protein</fullName>
    </recommendedName>
</protein>
<evidence type="ECO:0000256" key="3">
    <source>
        <dbReference type="RuleBase" id="RU000524"/>
    </source>
</evidence>
<sequence>MSVPHITVNGRLGTDPEIRTTANGKQVANLFIISDTSRKNQQTGEWEKTESWNCGVTAFGDLAAACQQLAKGMRVTITGRLKYEEYTPQDGVKRRTQKLVADDISVSLIGQDVQVRKRANNQQQGGFNPQPQQGYGQPQQPQQAGDPWSQPNDPYGGF</sequence>
<name>A0A2N3QHM9_9BIFI</name>
<organism evidence="5 6">
    <name type="scientific">Bifidobacterium pseudolongum subsp. globosum</name>
    <dbReference type="NCBI Taxonomy" id="1690"/>
    <lineage>
        <taxon>Bacteria</taxon>
        <taxon>Bacillati</taxon>
        <taxon>Actinomycetota</taxon>
        <taxon>Actinomycetes</taxon>
        <taxon>Bifidobacteriales</taxon>
        <taxon>Bifidobacteriaceae</taxon>
        <taxon>Bifidobacterium</taxon>
    </lineage>
</organism>
<dbReference type="Gene3D" id="2.40.50.140">
    <property type="entry name" value="Nucleic acid-binding proteins"/>
    <property type="match status" value="1"/>
</dbReference>
<dbReference type="Proteomes" id="UP000233730">
    <property type="component" value="Unassembled WGS sequence"/>
</dbReference>
<dbReference type="CDD" id="cd04496">
    <property type="entry name" value="SSB_OBF"/>
    <property type="match status" value="1"/>
</dbReference>
<evidence type="ECO:0000256" key="2">
    <source>
        <dbReference type="PIRNR" id="PIRNR002070"/>
    </source>
</evidence>
<dbReference type="GO" id="GO:0003697">
    <property type="term" value="F:single-stranded DNA binding"/>
    <property type="evidence" value="ECO:0007669"/>
    <property type="project" value="InterPro"/>
</dbReference>